<dbReference type="OrthoDB" id="9776599at2"/>
<feature type="chain" id="PRO_5001573468" description="Peptidase" evidence="1">
    <location>
        <begin position="21"/>
        <end position="838"/>
    </location>
</feature>
<sequence length="838" mass="89086">MKPAALLAALCLLLTGPALAQDKAEAPPSLEARIETLEARPGFLNLYVDPASGKVLAALPPPDADGVSVRFIYSTGLTAGLGSNPIGLDRGNASSGDILRFRKIGDKVVAEAENWKYRATSGRRDEERSVQQSFANAFLWSTGIEATGADGALLIDLSGFLTRDAADIASALKHGKDAGEYRLAADRSMPDPASALSFPDNAEIDAFLTFETSKPNAQTYATAADARAVTLVLHHSFVRLPDDAYTPRLFDQRTASIGMGFHDFSAPLGAPLVSRFSPRMRLERVNPAAASGPVKEPIVFYVDNGAPEEIRDALIEGAAWWAQGFEAAGFEEAYRVEVLPEGAHPLDVRYNVINWVHRQTRGWSYGGSVMDPRTGEILKANVILGSQRVRQDRMIFEGLAGAAKTGTGAADDPVEVSLARIRQLSAHEVGHTLGFAHNFAASTNDRASVMDYPAPYVRPASGGGLDFRNAYATGLGAWDVFTVKWLYGQFPEGGDNLPALNALVDEAYGAGLRFVSDDHARSKDTGHPFGAVWDNGADPIATLDEVMEVRRIALANFGPGALAQGRPMSELNAVIVPIYLYHRYQVEAAAKSLGGLNFRYQVRGEGEAPAVPVAPTEQRRALQALVKTLKPAALDLSDAALNYLTPGDVGYAGGGTIEELFPNRTGPVFDLAASAEIAAGLTLSAVLDPARANRLVAYAQRSPEALTLKDVIGTLEAAVFVEEKSPRLAALGQIVQTQFVAELISLSRNETASASVKAVTDGYLSGLQTRLAKTKSGQIGTYQDTSRALADMIGKHLAGDDLPASILRPAPPAPAGAPIGSMTGAMGQMEDCWHCPAE</sequence>
<keyword evidence="1" id="KW-0732">Signal</keyword>
<evidence type="ECO:0008006" key="6">
    <source>
        <dbReference type="Google" id="ProtNLM"/>
    </source>
</evidence>
<dbReference type="Gene3D" id="3.40.390.10">
    <property type="entry name" value="Collagenase (Catalytic Domain)"/>
    <property type="match status" value="1"/>
</dbReference>
<protein>
    <recommendedName>
        <fullName evidence="6">Peptidase</fullName>
    </recommendedName>
</protein>
<dbReference type="CDD" id="cd04276">
    <property type="entry name" value="ZnMc_MMP_like_2"/>
    <property type="match status" value="1"/>
</dbReference>
<name>A0A059FY21_9PROT</name>
<evidence type="ECO:0000259" key="2">
    <source>
        <dbReference type="Pfam" id="PF16313"/>
    </source>
</evidence>
<dbReference type="Pfam" id="PF16313">
    <property type="entry name" value="DUF4953"/>
    <property type="match status" value="1"/>
</dbReference>
<accession>A0A059FY21</accession>
<dbReference type="InterPro" id="IPR034032">
    <property type="entry name" value="Zn_MMP-like_bac"/>
</dbReference>
<dbReference type="InterPro" id="IPR033413">
    <property type="entry name" value="DUF5117"/>
</dbReference>
<feature type="domain" description="DUF5117" evidence="3">
    <location>
        <begin position="95"/>
        <end position="283"/>
    </location>
</feature>
<dbReference type="PATRIC" id="fig|1280951.3.peg.1116"/>
<evidence type="ECO:0000313" key="4">
    <source>
        <dbReference type="EMBL" id="KCZ95590.1"/>
    </source>
</evidence>
<dbReference type="SUPFAM" id="SSF55486">
    <property type="entry name" value="Metalloproteases ('zincins'), catalytic domain"/>
    <property type="match status" value="1"/>
</dbReference>
<feature type="domain" description="EcxA zinc-binding" evidence="2">
    <location>
        <begin position="411"/>
        <end position="724"/>
    </location>
</feature>
<gene>
    <name evidence="4" type="ORF">HHI_05520</name>
</gene>
<evidence type="ECO:0000256" key="1">
    <source>
        <dbReference type="SAM" id="SignalP"/>
    </source>
</evidence>
<proteinExistence type="predicted"/>
<dbReference type="PANTHER" id="PTHR38478:SF1">
    <property type="entry name" value="ZINC DEPENDENT METALLOPROTEASE DOMAIN LIPOPROTEIN"/>
    <property type="match status" value="1"/>
</dbReference>
<evidence type="ECO:0000313" key="5">
    <source>
        <dbReference type="Proteomes" id="UP000025061"/>
    </source>
</evidence>
<organism evidence="4 5">
    <name type="scientific">Hyphomonas hirschiana VP5</name>
    <dbReference type="NCBI Taxonomy" id="1280951"/>
    <lineage>
        <taxon>Bacteria</taxon>
        <taxon>Pseudomonadati</taxon>
        <taxon>Pseudomonadota</taxon>
        <taxon>Alphaproteobacteria</taxon>
        <taxon>Hyphomonadales</taxon>
        <taxon>Hyphomonadaceae</taxon>
        <taxon>Hyphomonas</taxon>
    </lineage>
</organism>
<reference evidence="4 5" key="1">
    <citation type="submission" date="2013-04" db="EMBL/GenBank/DDBJ databases">
        <title>Hyphomonas hirschiana VP5 Genome Sequencing.</title>
        <authorList>
            <person name="Lai Q."/>
            <person name="Shao Z."/>
        </authorList>
    </citation>
    <scope>NUCLEOTIDE SEQUENCE [LARGE SCALE GENOMIC DNA]</scope>
    <source>
        <strain evidence="4 5">VP5</strain>
    </source>
</reference>
<dbReference type="Proteomes" id="UP000025061">
    <property type="component" value="Unassembled WGS sequence"/>
</dbReference>
<comment type="caution">
    <text evidence="4">The sequence shown here is derived from an EMBL/GenBank/DDBJ whole genome shotgun (WGS) entry which is preliminary data.</text>
</comment>
<dbReference type="InterPro" id="IPR032534">
    <property type="entry name" value="EcxA_zinc-bd"/>
</dbReference>
<dbReference type="GO" id="GO:0008237">
    <property type="term" value="F:metallopeptidase activity"/>
    <property type="evidence" value="ECO:0007669"/>
    <property type="project" value="InterPro"/>
</dbReference>
<dbReference type="InterPro" id="IPR024079">
    <property type="entry name" value="MetalloPept_cat_dom_sf"/>
</dbReference>
<feature type="signal peptide" evidence="1">
    <location>
        <begin position="1"/>
        <end position="20"/>
    </location>
</feature>
<dbReference type="AlphaFoldDB" id="A0A059FY21"/>
<dbReference type="Pfam" id="PF17148">
    <property type="entry name" value="DUF5117"/>
    <property type="match status" value="1"/>
</dbReference>
<dbReference type="RefSeq" id="WP_011645457.1">
    <property type="nucleotide sequence ID" value="NZ_ARYI01000003.1"/>
</dbReference>
<evidence type="ECO:0000259" key="3">
    <source>
        <dbReference type="Pfam" id="PF17148"/>
    </source>
</evidence>
<keyword evidence="5" id="KW-1185">Reference proteome</keyword>
<dbReference type="EMBL" id="ARYI01000003">
    <property type="protein sequence ID" value="KCZ95590.1"/>
    <property type="molecule type" value="Genomic_DNA"/>
</dbReference>
<dbReference type="PANTHER" id="PTHR38478">
    <property type="entry name" value="PEPTIDASE M1A AND M12B"/>
    <property type="match status" value="1"/>
</dbReference>